<keyword evidence="2" id="KW-0813">Transport</keyword>
<dbReference type="PANTHER" id="PTHR43840:SF5">
    <property type="entry name" value="METAL TOLERANCE PROTEIN 11"/>
    <property type="match status" value="1"/>
</dbReference>
<dbReference type="SUPFAM" id="SSF160240">
    <property type="entry name" value="Cation efflux protein cytoplasmic domain-like"/>
    <property type="match status" value="1"/>
</dbReference>
<evidence type="ECO:0000313" key="5">
    <source>
        <dbReference type="Proteomes" id="UP000243459"/>
    </source>
</evidence>
<dbReference type="GO" id="GO:0010486">
    <property type="term" value="F:manganese:proton antiporter activity"/>
    <property type="evidence" value="ECO:0007669"/>
    <property type="project" value="TreeGrafter"/>
</dbReference>
<proteinExistence type="inferred from homology"/>
<gene>
    <name evidence="4" type="ORF">A4U43_C05F6020</name>
</gene>
<protein>
    <recommendedName>
        <fullName evidence="3">Cation efflux protein cytoplasmic domain-containing protein</fullName>
    </recommendedName>
</protein>
<sequence>MRMGTKVMEQLQIRDRKNTQRLRELNGSNACSEWEELDLKASQGILVFASVMATLCLQIILESVRSLVSDEDGFSLTKEQETWVVNINGLVAALLANYVKYWIDPVGAMIAIRHIDTVRAYTFGSHYFVEVDIVLSSEMPLREAHDIGTDF</sequence>
<comment type="similarity">
    <text evidence="1">Belongs to the cation diffusion facilitator (CDF) transporter (TC 2.A.4) family. SLC30A subfamily.</text>
</comment>
<dbReference type="Gramene" id="ONK67991">
    <property type="protein sequence ID" value="ONK67991"/>
    <property type="gene ID" value="A4U43_C05F6020"/>
</dbReference>
<dbReference type="InterPro" id="IPR027470">
    <property type="entry name" value="Cation_efflux_CTD"/>
</dbReference>
<dbReference type="EMBL" id="CM007385">
    <property type="protein sequence ID" value="ONK67991.1"/>
    <property type="molecule type" value="Genomic_DNA"/>
</dbReference>
<keyword evidence="5" id="KW-1185">Reference proteome</keyword>
<evidence type="ECO:0000256" key="1">
    <source>
        <dbReference type="ARBA" id="ARBA00008873"/>
    </source>
</evidence>
<feature type="domain" description="Cation efflux protein cytoplasmic" evidence="3">
    <location>
        <begin position="112"/>
        <end position="149"/>
    </location>
</feature>
<evidence type="ECO:0000256" key="2">
    <source>
        <dbReference type="ARBA" id="ARBA00022448"/>
    </source>
</evidence>
<dbReference type="PANTHER" id="PTHR43840">
    <property type="entry name" value="MITOCHONDRIAL METAL TRANSPORTER 1-RELATED"/>
    <property type="match status" value="1"/>
</dbReference>
<evidence type="ECO:0000259" key="3">
    <source>
        <dbReference type="Pfam" id="PF16916"/>
    </source>
</evidence>
<dbReference type="Proteomes" id="UP000243459">
    <property type="component" value="Chromosome 5"/>
</dbReference>
<dbReference type="AlphaFoldDB" id="A0A5P1EU25"/>
<reference evidence="5" key="1">
    <citation type="journal article" date="2017" name="Nat. Commun.">
        <title>The asparagus genome sheds light on the origin and evolution of a young Y chromosome.</title>
        <authorList>
            <person name="Harkess A."/>
            <person name="Zhou J."/>
            <person name="Xu C."/>
            <person name="Bowers J.E."/>
            <person name="Van der Hulst R."/>
            <person name="Ayyampalayam S."/>
            <person name="Mercati F."/>
            <person name="Riccardi P."/>
            <person name="McKain M.R."/>
            <person name="Kakrana A."/>
            <person name="Tang H."/>
            <person name="Ray J."/>
            <person name="Groenendijk J."/>
            <person name="Arikit S."/>
            <person name="Mathioni S.M."/>
            <person name="Nakano M."/>
            <person name="Shan H."/>
            <person name="Telgmann-Rauber A."/>
            <person name="Kanno A."/>
            <person name="Yue Z."/>
            <person name="Chen H."/>
            <person name="Li W."/>
            <person name="Chen Y."/>
            <person name="Xu X."/>
            <person name="Zhang Y."/>
            <person name="Luo S."/>
            <person name="Chen H."/>
            <person name="Gao J."/>
            <person name="Mao Z."/>
            <person name="Pires J.C."/>
            <person name="Luo M."/>
            <person name="Kudrna D."/>
            <person name="Wing R.A."/>
            <person name="Meyers B.C."/>
            <person name="Yi K."/>
            <person name="Kong H."/>
            <person name="Lavrijsen P."/>
            <person name="Sunseri F."/>
            <person name="Falavigna A."/>
            <person name="Ye Y."/>
            <person name="Leebens-Mack J.H."/>
            <person name="Chen G."/>
        </authorList>
    </citation>
    <scope>NUCLEOTIDE SEQUENCE [LARGE SCALE GENOMIC DNA]</scope>
    <source>
        <strain evidence="5">cv. DH0086</strain>
    </source>
</reference>
<organism evidence="4 5">
    <name type="scientific">Asparagus officinalis</name>
    <name type="common">Garden asparagus</name>
    <dbReference type="NCBI Taxonomy" id="4686"/>
    <lineage>
        <taxon>Eukaryota</taxon>
        <taxon>Viridiplantae</taxon>
        <taxon>Streptophyta</taxon>
        <taxon>Embryophyta</taxon>
        <taxon>Tracheophyta</taxon>
        <taxon>Spermatophyta</taxon>
        <taxon>Magnoliopsida</taxon>
        <taxon>Liliopsida</taxon>
        <taxon>Asparagales</taxon>
        <taxon>Asparagaceae</taxon>
        <taxon>Asparagoideae</taxon>
        <taxon>Asparagus</taxon>
    </lineage>
</organism>
<dbReference type="GO" id="GO:0016020">
    <property type="term" value="C:membrane"/>
    <property type="evidence" value="ECO:0007669"/>
    <property type="project" value="TreeGrafter"/>
</dbReference>
<dbReference type="InterPro" id="IPR050291">
    <property type="entry name" value="CDF_Transporter"/>
</dbReference>
<accession>A0A5P1EU25</accession>
<dbReference type="InterPro" id="IPR036837">
    <property type="entry name" value="Cation_efflux_CTD_sf"/>
</dbReference>
<dbReference type="Gene3D" id="3.30.70.1350">
    <property type="entry name" value="Cation efflux protein, cytoplasmic domain"/>
    <property type="match status" value="1"/>
</dbReference>
<dbReference type="Pfam" id="PF16916">
    <property type="entry name" value="ZT_dimer"/>
    <property type="match status" value="1"/>
</dbReference>
<evidence type="ECO:0000313" key="4">
    <source>
        <dbReference type="EMBL" id="ONK67991.1"/>
    </source>
</evidence>
<name>A0A5P1EU25_ASPOF</name>